<keyword evidence="2" id="KW-1185">Reference proteome</keyword>
<dbReference type="KEGG" id="cohn:KCTCHS21_21980"/>
<organism evidence="1 2">
    <name type="scientific">Cohnella abietis</name>
    <dbReference type="NCBI Taxonomy" id="2507935"/>
    <lineage>
        <taxon>Bacteria</taxon>
        <taxon>Bacillati</taxon>
        <taxon>Bacillota</taxon>
        <taxon>Bacilli</taxon>
        <taxon>Bacillales</taxon>
        <taxon>Paenibacillaceae</taxon>
        <taxon>Cohnella</taxon>
    </lineage>
</organism>
<evidence type="ECO:0000313" key="1">
    <source>
        <dbReference type="EMBL" id="BBI32799.1"/>
    </source>
</evidence>
<evidence type="ECO:0000313" key="2">
    <source>
        <dbReference type="Proteomes" id="UP000289856"/>
    </source>
</evidence>
<dbReference type="AlphaFoldDB" id="A0A3T1D450"/>
<accession>A0A3T1D450</accession>
<dbReference type="Proteomes" id="UP000289856">
    <property type="component" value="Chromosome"/>
</dbReference>
<dbReference type="EMBL" id="AP019400">
    <property type="protein sequence ID" value="BBI32799.1"/>
    <property type="molecule type" value="Genomic_DNA"/>
</dbReference>
<sequence length="54" mass="6166">MPCEIIAVAASEKNDNENKIDSTQLECACAWDARRRAMDHYANVDLIRRYPLPS</sequence>
<proteinExistence type="predicted"/>
<name>A0A3T1D450_9BACL</name>
<protein>
    <submittedName>
        <fullName evidence="1">Uncharacterized protein</fullName>
    </submittedName>
</protein>
<gene>
    <name evidence="1" type="ORF">KCTCHS21_21980</name>
</gene>
<reference evidence="1 2" key="1">
    <citation type="submission" date="2019-01" db="EMBL/GenBank/DDBJ databases">
        <title>Complete genome sequence of Cohnella hallensis HS21 isolated from Korean fir (Abies koreana) rhizospheric soil.</title>
        <authorList>
            <person name="Jiang L."/>
            <person name="Kang S.W."/>
            <person name="Kim S."/>
            <person name="Jung J."/>
            <person name="Kim C.Y."/>
            <person name="Kim D.H."/>
            <person name="Kim S.W."/>
            <person name="Lee J."/>
        </authorList>
    </citation>
    <scope>NUCLEOTIDE SEQUENCE [LARGE SCALE GENOMIC DNA]</scope>
    <source>
        <strain evidence="1 2">HS21</strain>
    </source>
</reference>